<dbReference type="OrthoDB" id="9774661at2"/>
<proteinExistence type="predicted"/>
<dbReference type="InterPro" id="IPR000792">
    <property type="entry name" value="Tscrpt_reg_LuxR_C"/>
</dbReference>
<gene>
    <name evidence="5" type="ORF">Xkoz_03278</name>
</gene>
<feature type="domain" description="HTH luxR-type" evidence="4">
    <location>
        <begin position="9"/>
        <end position="74"/>
    </location>
</feature>
<dbReference type="SUPFAM" id="SSF46894">
    <property type="entry name" value="C-terminal effector domain of the bipartite response regulators"/>
    <property type="match status" value="1"/>
</dbReference>
<dbReference type="PROSITE" id="PS00622">
    <property type="entry name" value="HTH_LUXR_1"/>
    <property type="match status" value="1"/>
</dbReference>
<keyword evidence="6" id="KW-1185">Reference proteome</keyword>
<dbReference type="PROSITE" id="PS50043">
    <property type="entry name" value="HTH_LUXR_2"/>
    <property type="match status" value="1"/>
</dbReference>
<dbReference type="Proteomes" id="UP000221101">
    <property type="component" value="Unassembled WGS sequence"/>
</dbReference>
<reference evidence="5 6" key="1">
    <citation type="journal article" date="2017" name="Nat. Microbiol.">
        <title>Natural product diversity associated with the nematode symbionts Photorhabdus and Xenorhabdus.</title>
        <authorList>
            <person name="Tobias N.J."/>
            <person name="Wolff H."/>
            <person name="Djahanschiri B."/>
            <person name="Grundmann F."/>
            <person name="Kronenwerth M."/>
            <person name="Shi Y.M."/>
            <person name="Simonyi S."/>
            <person name="Grun P."/>
            <person name="Shapiro-Ilan D."/>
            <person name="Pidot S.J."/>
            <person name="Stinear T.P."/>
            <person name="Ebersberger I."/>
            <person name="Bode H.B."/>
        </authorList>
    </citation>
    <scope>NUCLEOTIDE SEQUENCE [LARGE SCALE GENOMIC DNA]</scope>
    <source>
        <strain evidence="5 6">DSM 17907</strain>
    </source>
</reference>
<evidence type="ECO:0000256" key="3">
    <source>
        <dbReference type="ARBA" id="ARBA00023163"/>
    </source>
</evidence>
<protein>
    <submittedName>
        <fullName evidence="5">ATP-dependent transcriptional regulator LuxR</fullName>
    </submittedName>
</protein>
<dbReference type="Pfam" id="PF00196">
    <property type="entry name" value="GerE"/>
    <property type="match status" value="1"/>
</dbReference>
<dbReference type="Gene3D" id="1.10.10.10">
    <property type="entry name" value="Winged helix-like DNA-binding domain superfamily/Winged helix DNA-binding domain"/>
    <property type="match status" value="1"/>
</dbReference>
<evidence type="ECO:0000313" key="6">
    <source>
        <dbReference type="Proteomes" id="UP000221101"/>
    </source>
</evidence>
<dbReference type="GO" id="GO:0003677">
    <property type="term" value="F:DNA binding"/>
    <property type="evidence" value="ECO:0007669"/>
    <property type="project" value="UniProtKB-KW"/>
</dbReference>
<dbReference type="SMART" id="SM00421">
    <property type="entry name" value="HTH_LUXR"/>
    <property type="match status" value="1"/>
</dbReference>
<dbReference type="EMBL" id="NJCX01000028">
    <property type="protein sequence ID" value="PHM70012.1"/>
    <property type="molecule type" value="Genomic_DNA"/>
</dbReference>
<name>A0A2D0L301_9GAMM</name>
<dbReference type="GO" id="GO:0006355">
    <property type="term" value="P:regulation of DNA-templated transcription"/>
    <property type="evidence" value="ECO:0007669"/>
    <property type="project" value="InterPro"/>
</dbReference>
<evidence type="ECO:0000259" key="4">
    <source>
        <dbReference type="PROSITE" id="PS50043"/>
    </source>
</evidence>
<evidence type="ECO:0000256" key="1">
    <source>
        <dbReference type="ARBA" id="ARBA00023015"/>
    </source>
</evidence>
<dbReference type="PANTHER" id="PTHR44688">
    <property type="entry name" value="DNA-BINDING TRANSCRIPTIONAL ACTIVATOR DEVR_DOSR"/>
    <property type="match status" value="1"/>
</dbReference>
<sequence length="80" mass="9328">MESNLYSDYRPTSVLLTKRESQILFWVSQGKTYYEIGVILSISESTVKFHVGNIFKKLGTVNMKQSLKFASYHIENIQYK</sequence>
<dbReference type="AlphaFoldDB" id="A0A2D0L301"/>
<dbReference type="PANTHER" id="PTHR44688:SF16">
    <property type="entry name" value="DNA-BINDING TRANSCRIPTIONAL ACTIVATOR DEVR_DOSR"/>
    <property type="match status" value="1"/>
</dbReference>
<organism evidence="5 6">
    <name type="scientific">Xenorhabdus kozodoii</name>
    <dbReference type="NCBI Taxonomy" id="351676"/>
    <lineage>
        <taxon>Bacteria</taxon>
        <taxon>Pseudomonadati</taxon>
        <taxon>Pseudomonadota</taxon>
        <taxon>Gammaproteobacteria</taxon>
        <taxon>Enterobacterales</taxon>
        <taxon>Morganellaceae</taxon>
        <taxon>Xenorhabdus</taxon>
    </lineage>
</organism>
<dbReference type="InterPro" id="IPR036388">
    <property type="entry name" value="WH-like_DNA-bd_sf"/>
</dbReference>
<dbReference type="RefSeq" id="WP_099143098.1">
    <property type="nucleotide sequence ID" value="NZ_CAWNOR010000062.1"/>
</dbReference>
<accession>A0A2D0L301</accession>
<dbReference type="InterPro" id="IPR016032">
    <property type="entry name" value="Sig_transdc_resp-reg_C-effctor"/>
</dbReference>
<keyword evidence="2" id="KW-0238">DNA-binding</keyword>
<dbReference type="CDD" id="cd06170">
    <property type="entry name" value="LuxR_C_like"/>
    <property type="match status" value="1"/>
</dbReference>
<evidence type="ECO:0000313" key="5">
    <source>
        <dbReference type="EMBL" id="PHM70012.1"/>
    </source>
</evidence>
<evidence type="ECO:0000256" key="2">
    <source>
        <dbReference type="ARBA" id="ARBA00023125"/>
    </source>
</evidence>
<keyword evidence="3" id="KW-0804">Transcription</keyword>
<keyword evidence="1" id="KW-0805">Transcription regulation</keyword>
<comment type="caution">
    <text evidence="5">The sequence shown here is derived from an EMBL/GenBank/DDBJ whole genome shotgun (WGS) entry which is preliminary data.</text>
</comment>
<dbReference type="PRINTS" id="PR00038">
    <property type="entry name" value="HTHLUXR"/>
</dbReference>